<dbReference type="PIRSF" id="PIRSF029826">
    <property type="entry name" value="UCP029826_pph"/>
    <property type="match status" value="1"/>
</dbReference>
<dbReference type="EMBL" id="LAZR01004725">
    <property type="protein sequence ID" value="KKN06121.1"/>
    <property type="molecule type" value="Genomic_DNA"/>
</dbReference>
<accession>A0A0F9PYI7</accession>
<dbReference type="GO" id="GO:0047429">
    <property type="term" value="F:nucleoside triphosphate diphosphatase activity"/>
    <property type="evidence" value="ECO:0007669"/>
    <property type="project" value="InterPro"/>
</dbReference>
<comment type="caution">
    <text evidence="1">The sequence shown here is derived from an EMBL/GenBank/DDBJ whole genome shotgun (WGS) entry which is preliminary data.</text>
</comment>
<dbReference type="InterPro" id="IPR052555">
    <property type="entry name" value="dCTP_Pyrophosphatase"/>
</dbReference>
<dbReference type="InterPro" id="IPR025984">
    <property type="entry name" value="DCTPP"/>
</dbReference>
<dbReference type="PANTHER" id="PTHR46523">
    <property type="entry name" value="DCTP PYROPHOSPHATASE 1"/>
    <property type="match status" value="1"/>
</dbReference>
<reference evidence="1" key="1">
    <citation type="journal article" date="2015" name="Nature">
        <title>Complex archaea that bridge the gap between prokaryotes and eukaryotes.</title>
        <authorList>
            <person name="Spang A."/>
            <person name="Saw J.H."/>
            <person name="Jorgensen S.L."/>
            <person name="Zaremba-Niedzwiedzka K."/>
            <person name="Martijn J."/>
            <person name="Lind A.E."/>
            <person name="van Eijk R."/>
            <person name="Schleper C."/>
            <person name="Guy L."/>
            <person name="Ettema T.J."/>
        </authorList>
    </citation>
    <scope>NUCLEOTIDE SEQUENCE</scope>
</reference>
<dbReference type="Pfam" id="PF12643">
    <property type="entry name" value="MazG-like"/>
    <property type="match status" value="1"/>
</dbReference>
<proteinExistence type="predicted"/>
<protein>
    <recommendedName>
        <fullName evidence="2">Nucleotide pyrophosphohydrolase</fullName>
    </recommendedName>
</protein>
<evidence type="ECO:0008006" key="2">
    <source>
        <dbReference type="Google" id="ProtNLM"/>
    </source>
</evidence>
<dbReference type="SUPFAM" id="SSF101386">
    <property type="entry name" value="all-alpha NTP pyrophosphatases"/>
    <property type="match status" value="1"/>
</dbReference>
<sequence>MIDQQLKQTLLEFRRERDWEQFHTPKDIAISLSIEASELLEWFQWKTPKQVQARLHSEKREDLEDEIADVAVYLIYLCHDLGIDLSQAIENKMVKNKAKYPLEKVKGRNDKYTEY</sequence>
<dbReference type="Gene3D" id="1.10.287.1080">
    <property type="entry name" value="MazG-like"/>
    <property type="match status" value="1"/>
</dbReference>
<dbReference type="AlphaFoldDB" id="A0A0F9PYI7"/>
<gene>
    <name evidence="1" type="ORF">LCGC14_1080430</name>
</gene>
<dbReference type="GO" id="GO:0009143">
    <property type="term" value="P:nucleoside triphosphate catabolic process"/>
    <property type="evidence" value="ECO:0007669"/>
    <property type="project" value="InterPro"/>
</dbReference>
<dbReference type="CDD" id="cd11537">
    <property type="entry name" value="NTP-PPase_RS21-C6_like"/>
    <property type="match status" value="1"/>
</dbReference>
<name>A0A0F9PYI7_9ZZZZ</name>
<dbReference type="PANTHER" id="PTHR46523:SF1">
    <property type="entry name" value="DCTP PYROPHOSPHATASE 1"/>
    <property type="match status" value="1"/>
</dbReference>
<organism evidence="1">
    <name type="scientific">marine sediment metagenome</name>
    <dbReference type="NCBI Taxonomy" id="412755"/>
    <lineage>
        <taxon>unclassified sequences</taxon>
        <taxon>metagenomes</taxon>
        <taxon>ecological metagenomes</taxon>
    </lineage>
</organism>
<evidence type="ECO:0000313" key="1">
    <source>
        <dbReference type="EMBL" id="KKN06121.1"/>
    </source>
</evidence>